<dbReference type="SUPFAM" id="SSF56281">
    <property type="entry name" value="Metallo-hydrolase/oxidoreductase"/>
    <property type="match status" value="1"/>
</dbReference>
<accession>A0A7W7S5Y1</accession>
<dbReference type="RefSeq" id="WP_184910485.1">
    <property type="nucleotide sequence ID" value="NZ_JACHJR010000001.1"/>
</dbReference>
<gene>
    <name evidence="2" type="ORF">F4556_000028</name>
</gene>
<feature type="domain" description="Metallo-beta-lactamase" evidence="1">
    <location>
        <begin position="26"/>
        <end position="224"/>
    </location>
</feature>
<sequence length="269" mass="28908">MPAHRVHPDVGVLSDCLEVPGIGYIPVNAFVLHAAQPVVVDTGLGLPDRDFLTALSAELDPADVRWIWLTHPDRDHTGGIFALLEAAPRARVVTTFIGAGIMSSERPLPMERLYLLNPGQSLDVGDRTLTAFRPPLFDNPATVGFFDDRTGACFSSDCFGGPMPSAELAQGPDARHLAADGLREAQVLWASVDSPWVETADPNKFRHSWQLLRERAPELVLSTHLPAAPGITGPMIDTLSAVAGLAPFVGPDQAALEQMLARFEPSSLP</sequence>
<dbReference type="Pfam" id="PF00753">
    <property type="entry name" value="Lactamase_B"/>
    <property type="match status" value="1"/>
</dbReference>
<evidence type="ECO:0000313" key="3">
    <source>
        <dbReference type="Proteomes" id="UP000573327"/>
    </source>
</evidence>
<proteinExistence type="predicted"/>
<dbReference type="InterPro" id="IPR001279">
    <property type="entry name" value="Metallo-B-lactamas"/>
</dbReference>
<dbReference type="Gene3D" id="3.60.15.10">
    <property type="entry name" value="Ribonuclease Z/Hydroxyacylglutathione hydrolase-like"/>
    <property type="match status" value="1"/>
</dbReference>
<dbReference type="AlphaFoldDB" id="A0A7W7S5Y1"/>
<dbReference type="GO" id="GO:0016787">
    <property type="term" value="F:hydrolase activity"/>
    <property type="evidence" value="ECO:0007669"/>
    <property type="project" value="UniProtKB-KW"/>
</dbReference>
<name>A0A7W7S5Y1_9ACTN</name>
<evidence type="ECO:0000313" key="2">
    <source>
        <dbReference type="EMBL" id="MBB4944493.1"/>
    </source>
</evidence>
<keyword evidence="3" id="KW-1185">Reference proteome</keyword>
<dbReference type="Proteomes" id="UP000573327">
    <property type="component" value="Unassembled WGS sequence"/>
</dbReference>
<evidence type="ECO:0000259" key="1">
    <source>
        <dbReference type="SMART" id="SM00849"/>
    </source>
</evidence>
<comment type="caution">
    <text evidence="2">The sequence shown here is derived from an EMBL/GenBank/DDBJ whole genome shotgun (WGS) entry which is preliminary data.</text>
</comment>
<dbReference type="InterPro" id="IPR036866">
    <property type="entry name" value="RibonucZ/Hydroxyglut_hydro"/>
</dbReference>
<dbReference type="PANTHER" id="PTHR43717">
    <property type="entry name" value="ANAEROBIC NITRIC OXIDE REDUCTASE FLAVORUBREDOXIN"/>
    <property type="match status" value="1"/>
</dbReference>
<dbReference type="SMART" id="SM00849">
    <property type="entry name" value="Lactamase_B"/>
    <property type="match status" value="1"/>
</dbReference>
<dbReference type="PANTHER" id="PTHR43717:SF1">
    <property type="entry name" value="ANAEROBIC NITRIC OXIDE REDUCTASE FLAVORUBREDOXIN"/>
    <property type="match status" value="1"/>
</dbReference>
<keyword evidence="2" id="KW-0378">Hydrolase</keyword>
<dbReference type="EMBL" id="JACHJR010000001">
    <property type="protein sequence ID" value="MBB4944493.1"/>
    <property type="molecule type" value="Genomic_DNA"/>
</dbReference>
<protein>
    <submittedName>
        <fullName evidence="2">Glyoxylase-like metal-dependent hydrolase (Beta-lactamase superfamily II)</fullName>
    </submittedName>
</protein>
<organism evidence="2 3">
    <name type="scientific">Kitasatospora gansuensis</name>
    <dbReference type="NCBI Taxonomy" id="258050"/>
    <lineage>
        <taxon>Bacteria</taxon>
        <taxon>Bacillati</taxon>
        <taxon>Actinomycetota</taxon>
        <taxon>Actinomycetes</taxon>
        <taxon>Kitasatosporales</taxon>
        <taxon>Streptomycetaceae</taxon>
        <taxon>Kitasatospora</taxon>
    </lineage>
</organism>
<reference evidence="2 3" key="1">
    <citation type="submission" date="2020-08" db="EMBL/GenBank/DDBJ databases">
        <title>Sequencing the genomes of 1000 actinobacteria strains.</title>
        <authorList>
            <person name="Klenk H.-P."/>
        </authorList>
    </citation>
    <scope>NUCLEOTIDE SEQUENCE [LARGE SCALE GENOMIC DNA]</scope>
    <source>
        <strain evidence="2 3">DSM 44786</strain>
    </source>
</reference>